<evidence type="ECO:0000259" key="2">
    <source>
        <dbReference type="Pfam" id="PF24864"/>
    </source>
</evidence>
<feature type="domain" description="DUF7730" evidence="2">
    <location>
        <begin position="149"/>
        <end position="347"/>
    </location>
</feature>
<accession>J3NM59</accession>
<dbReference type="eggNOG" id="ENOG502RQMU">
    <property type="taxonomic scope" value="Eukaryota"/>
</dbReference>
<feature type="compositionally biased region" description="Acidic residues" evidence="1">
    <location>
        <begin position="155"/>
        <end position="166"/>
    </location>
</feature>
<feature type="compositionally biased region" description="Low complexity" evidence="1">
    <location>
        <begin position="139"/>
        <end position="154"/>
    </location>
</feature>
<dbReference type="InterPro" id="IPR056632">
    <property type="entry name" value="DUF7730"/>
</dbReference>
<dbReference type="OrthoDB" id="4757095at2759"/>
<protein>
    <recommendedName>
        <fullName evidence="2">DUF7730 domain-containing protein</fullName>
    </recommendedName>
</protein>
<dbReference type="Pfam" id="PF24864">
    <property type="entry name" value="DUF7730"/>
    <property type="match status" value="2"/>
</dbReference>
<dbReference type="PANTHER" id="PTHR38790">
    <property type="entry name" value="2EXR DOMAIN-CONTAINING PROTEIN-RELATED"/>
    <property type="match status" value="1"/>
</dbReference>
<reference evidence="3" key="2">
    <citation type="submission" date="2010-07" db="EMBL/GenBank/DDBJ databases">
        <authorList>
            <consortium name="The Broad Institute Genome Sequencing Platform"/>
            <consortium name="Broad Institute Genome Sequencing Center for Infectious Disease"/>
            <person name="Ma L.-J."/>
            <person name="Dead R."/>
            <person name="Young S."/>
            <person name="Zeng Q."/>
            <person name="Koehrsen M."/>
            <person name="Alvarado L."/>
            <person name="Berlin A."/>
            <person name="Chapman S.B."/>
            <person name="Chen Z."/>
            <person name="Freedman E."/>
            <person name="Gellesch M."/>
            <person name="Goldberg J."/>
            <person name="Griggs A."/>
            <person name="Gujja S."/>
            <person name="Heilman E.R."/>
            <person name="Heiman D."/>
            <person name="Hepburn T."/>
            <person name="Howarth C."/>
            <person name="Jen D."/>
            <person name="Larson L."/>
            <person name="Mehta T."/>
            <person name="Neiman D."/>
            <person name="Pearson M."/>
            <person name="Roberts A."/>
            <person name="Saif S."/>
            <person name="Shea T."/>
            <person name="Shenoy N."/>
            <person name="Sisk P."/>
            <person name="Stolte C."/>
            <person name="Sykes S."/>
            <person name="Walk T."/>
            <person name="White J."/>
            <person name="Yandava C."/>
            <person name="Haas B."/>
            <person name="Nusbaum C."/>
            <person name="Birren B."/>
        </authorList>
    </citation>
    <scope>NUCLEOTIDE SEQUENCE</scope>
    <source>
        <strain evidence="3">R3-111a-1</strain>
    </source>
</reference>
<dbReference type="HOGENOM" id="CLU_688955_0_0_1"/>
<dbReference type="AlphaFoldDB" id="J3NM59"/>
<feature type="region of interest" description="Disordered" evidence="1">
    <location>
        <begin position="131"/>
        <end position="180"/>
    </location>
</feature>
<dbReference type="EMBL" id="GL385395">
    <property type="protein sequence ID" value="EJT82390.1"/>
    <property type="molecule type" value="Genomic_DNA"/>
</dbReference>
<dbReference type="EnsemblFungi" id="EJT82390">
    <property type="protein sequence ID" value="EJT82390"/>
    <property type="gene ID" value="GGTG_02363"/>
</dbReference>
<evidence type="ECO:0000313" key="5">
    <source>
        <dbReference type="Proteomes" id="UP000006039"/>
    </source>
</evidence>
<dbReference type="STRING" id="644352.J3NM59"/>
<proteinExistence type="predicted"/>
<dbReference type="RefSeq" id="XP_009218399.1">
    <property type="nucleotide sequence ID" value="XM_009220135.1"/>
</dbReference>
<reference evidence="3" key="3">
    <citation type="submission" date="2010-09" db="EMBL/GenBank/DDBJ databases">
        <title>Annotation of Gaeumannomyces graminis var. tritici R3-111a-1.</title>
        <authorList>
            <consortium name="The Broad Institute Genome Sequencing Platform"/>
            <person name="Ma L.-J."/>
            <person name="Dead R."/>
            <person name="Young S.K."/>
            <person name="Zeng Q."/>
            <person name="Gargeya S."/>
            <person name="Fitzgerald M."/>
            <person name="Haas B."/>
            <person name="Abouelleil A."/>
            <person name="Alvarado L."/>
            <person name="Arachchi H.M."/>
            <person name="Berlin A."/>
            <person name="Brown A."/>
            <person name="Chapman S.B."/>
            <person name="Chen Z."/>
            <person name="Dunbar C."/>
            <person name="Freedman E."/>
            <person name="Gearin G."/>
            <person name="Gellesch M."/>
            <person name="Goldberg J."/>
            <person name="Griggs A."/>
            <person name="Gujja S."/>
            <person name="Heiman D."/>
            <person name="Howarth C."/>
            <person name="Larson L."/>
            <person name="Lui A."/>
            <person name="MacDonald P.J.P."/>
            <person name="Mehta T."/>
            <person name="Montmayeur A."/>
            <person name="Murphy C."/>
            <person name="Neiman D."/>
            <person name="Pearson M."/>
            <person name="Priest M."/>
            <person name="Roberts A."/>
            <person name="Saif S."/>
            <person name="Shea T."/>
            <person name="Shenoy N."/>
            <person name="Sisk P."/>
            <person name="Stolte C."/>
            <person name="Sykes S."/>
            <person name="Yandava C."/>
            <person name="Wortman J."/>
            <person name="Nusbaum C."/>
            <person name="Birren B."/>
        </authorList>
    </citation>
    <scope>NUCLEOTIDE SEQUENCE</scope>
    <source>
        <strain evidence="3">R3-111a-1</strain>
    </source>
</reference>
<feature type="region of interest" description="Disordered" evidence="1">
    <location>
        <begin position="1"/>
        <end position="21"/>
    </location>
</feature>
<gene>
    <name evidence="4" type="primary">20342821</name>
    <name evidence="3" type="ORF">GGTG_02363</name>
</gene>
<dbReference type="Proteomes" id="UP000006039">
    <property type="component" value="Unassembled WGS sequence"/>
</dbReference>
<sequence length="400" mass="45271">MDTEMTTDATPTATDDSAPAWPDRAHMAKSADPQELSRLFNSLPLEIRKMIYAETWALDSQRQHLYREPHGRGMAHFPCLLHEDRFGRKPTRGSDDSFHVGCRGGGGEAMSWDRGLMTDWNVHWPCQQHVKKQKEQAERAAQAEQAAQDEQNAQAEEDQAEEEDQGEQSGGKAKKGDADVCQEPNCRSPALSPFLPLMLSCKRLYLECSKSIYEEVTFHLIDTEQAASFINSRLRSGLTCRSLEISLRFTPLLTELYFGTGEKAAIKGRPKPVTADDNPWQRLCDALVRASSKDVANGGGGGMRDLRMWLGSSDLRPWHKRVYENRLFARLMKVEKPTGAFVVDLPLLPYEPDEKRGLPGTYLEDIPRGELPFEFTRSARTNNWMLHINRINHLRDISQS</sequence>
<dbReference type="VEuPathDB" id="FungiDB:GGTG_02363"/>
<evidence type="ECO:0000256" key="1">
    <source>
        <dbReference type="SAM" id="MobiDB-lite"/>
    </source>
</evidence>
<reference evidence="5" key="1">
    <citation type="submission" date="2010-07" db="EMBL/GenBank/DDBJ databases">
        <title>The genome sequence of Gaeumannomyces graminis var. tritici strain R3-111a-1.</title>
        <authorList>
            <consortium name="The Broad Institute Genome Sequencing Platform"/>
            <person name="Ma L.-J."/>
            <person name="Dead R."/>
            <person name="Young S."/>
            <person name="Zeng Q."/>
            <person name="Koehrsen M."/>
            <person name="Alvarado L."/>
            <person name="Berlin A."/>
            <person name="Chapman S.B."/>
            <person name="Chen Z."/>
            <person name="Freedman E."/>
            <person name="Gellesch M."/>
            <person name="Goldberg J."/>
            <person name="Griggs A."/>
            <person name="Gujja S."/>
            <person name="Heilman E.R."/>
            <person name="Heiman D."/>
            <person name="Hepburn T."/>
            <person name="Howarth C."/>
            <person name="Jen D."/>
            <person name="Larson L."/>
            <person name="Mehta T."/>
            <person name="Neiman D."/>
            <person name="Pearson M."/>
            <person name="Roberts A."/>
            <person name="Saif S."/>
            <person name="Shea T."/>
            <person name="Shenoy N."/>
            <person name="Sisk P."/>
            <person name="Stolte C."/>
            <person name="Sykes S."/>
            <person name="Walk T."/>
            <person name="White J."/>
            <person name="Yandava C."/>
            <person name="Haas B."/>
            <person name="Nusbaum C."/>
            <person name="Birren B."/>
        </authorList>
    </citation>
    <scope>NUCLEOTIDE SEQUENCE [LARGE SCALE GENOMIC DNA]</scope>
    <source>
        <strain evidence="5">R3-111a-1</strain>
    </source>
</reference>
<reference evidence="4" key="4">
    <citation type="journal article" date="2015" name="G3 (Bethesda)">
        <title>Genome sequences of three phytopathogenic species of the Magnaporthaceae family of fungi.</title>
        <authorList>
            <person name="Okagaki L.H."/>
            <person name="Nunes C.C."/>
            <person name="Sailsbery J."/>
            <person name="Clay B."/>
            <person name="Brown D."/>
            <person name="John T."/>
            <person name="Oh Y."/>
            <person name="Young N."/>
            <person name="Fitzgerald M."/>
            <person name="Haas B.J."/>
            <person name="Zeng Q."/>
            <person name="Young S."/>
            <person name="Adiconis X."/>
            <person name="Fan L."/>
            <person name="Levin J.Z."/>
            <person name="Mitchell T.K."/>
            <person name="Okubara P.A."/>
            <person name="Farman M.L."/>
            <person name="Kohn L.M."/>
            <person name="Birren B."/>
            <person name="Ma L.-J."/>
            <person name="Dean R.A."/>
        </authorList>
    </citation>
    <scope>NUCLEOTIDE SEQUENCE</scope>
    <source>
        <strain evidence="4">R3-111a-1</strain>
    </source>
</reference>
<feature type="domain" description="DUF7730" evidence="2">
    <location>
        <begin position="33"/>
        <end position="89"/>
    </location>
</feature>
<dbReference type="GeneID" id="20342821"/>
<evidence type="ECO:0000313" key="4">
    <source>
        <dbReference type="EnsemblFungi" id="EJT82390"/>
    </source>
</evidence>
<keyword evidence="5" id="KW-1185">Reference proteome</keyword>
<evidence type="ECO:0000313" key="3">
    <source>
        <dbReference type="EMBL" id="EJT82390.1"/>
    </source>
</evidence>
<reference evidence="4" key="5">
    <citation type="submission" date="2018-04" db="UniProtKB">
        <authorList>
            <consortium name="EnsemblFungi"/>
        </authorList>
    </citation>
    <scope>IDENTIFICATION</scope>
    <source>
        <strain evidence="4">R3-111a-1</strain>
    </source>
</reference>
<organism evidence="3">
    <name type="scientific">Gaeumannomyces tritici (strain R3-111a-1)</name>
    <name type="common">Wheat and barley take-all root rot fungus</name>
    <name type="synonym">Gaeumannomyces graminis var. tritici</name>
    <dbReference type="NCBI Taxonomy" id="644352"/>
    <lineage>
        <taxon>Eukaryota</taxon>
        <taxon>Fungi</taxon>
        <taxon>Dikarya</taxon>
        <taxon>Ascomycota</taxon>
        <taxon>Pezizomycotina</taxon>
        <taxon>Sordariomycetes</taxon>
        <taxon>Sordariomycetidae</taxon>
        <taxon>Magnaporthales</taxon>
        <taxon>Magnaporthaceae</taxon>
        <taxon>Gaeumannomyces</taxon>
    </lineage>
</organism>
<name>J3NM59_GAET3</name>